<evidence type="ECO:0000313" key="2">
    <source>
        <dbReference type="Proteomes" id="UP000284543"/>
    </source>
</evidence>
<dbReference type="InterPro" id="IPR008257">
    <property type="entry name" value="Pept_M19"/>
</dbReference>
<dbReference type="InterPro" id="IPR032466">
    <property type="entry name" value="Metal_Hydrolase"/>
</dbReference>
<dbReference type="SUPFAM" id="SSF51556">
    <property type="entry name" value="Metallo-dependent hydrolases"/>
    <property type="match status" value="1"/>
</dbReference>
<dbReference type="GO" id="GO:0070573">
    <property type="term" value="F:metallodipeptidase activity"/>
    <property type="evidence" value="ECO:0007669"/>
    <property type="project" value="InterPro"/>
</dbReference>
<organism evidence="1 2">
    <name type="scientific">Enterocloster bolteae</name>
    <dbReference type="NCBI Taxonomy" id="208479"/>
    <lineage>
        <taxon>Bacteria</taxon>
        <taxon>Bacillati</taxon>
        <taxon>Bacillota</taxon>
        <taxon>Clostridia</taxon>
        <taxon>Lachnospirales</taxon>
        <taxon>Lachnospiraceae</taxon>
        <taxon>Enterocloster</taxon>
    </lineage>
</organism>
<comment type="caution">
    <text evidence="1">The sequence shown here is derived from an EMBL/GenBank/DDBJ whole genome shotgun (WGS) entry which is preliminary data.</text>
</comment>
<protein>
    <submittedName>
        <fullName evidence="1">Membrane dipeptidase</fullName>
    </submittedName>
</protein>
<dbReference type="AlphaFoldDB" id="A0A412Z2G7"/>
<dbReference type="EMBL" id="QRZM01000008">
    <property type="protein sequence ID" value="RGV74188.1"/>
    <property type="molecule type" value="Genomic_DNA"/>
</dbReference>
<dbReference type="Gene3D" id="3.20.20.140">
    <property type="entry name" value="Metal-dependent hydrolases"/>
    <property type="match status" value="1"/>
</dbReference>
<dbReference type="Proteomes" id="UP000284543">
    <property type="component" value="Unassembled WGS sequence"/>
</dbReference>
<sequence>MIFDGHGDIWTDVTCRRIEHQEHDVFRRRHLKKFREGNVSGGIFVIWIDPPHDKDPVKRSAQIVESIRAEQKEASDILQPVTCFRDFETGAAAGKINVVTGMEGLSQIGEDIDRIDFFYEEAGARHAMLTWNEQNALAAGWPQDKDQGLTKAGVKAVRRIRDLGMVMDVSHLNDKGFWDVMRLAGGPVIASHSNARSICPAMRNLSDDMLKEIAGTDGLVGMNSLREFIDEKYENQTVERLADHVEYIADLIGIRHLGLGYDFDDYLGREALGSFSSNLDSPSGRGISNEAEAGNLLKVLKGRGYTDEELNAVAYGNFFRVFKAVWK</sequence>
<accession>A0A412Z2G7</accession>
<dbReference type="PROSITE" id="PS51365">
    <property type="entry name" value="RENAL_DIPEPTIDASE_2"/>
    <property type="match status" value="1"/>
</dbReference>
<gene>
    <name evidence="1" type="ORF">DWW02_19580</name>
</gene>
<reference evidence="1 2" key="1">
    <citation type="submission" date="2018-08" db="EMBL/GenBank/DDBJ databases">
        <title>A genome reference for cultivated species of the human gut microbiota.</title>
        <authorList>
            <person name="Zou Y."/>
            <person name="Xue W."/>
            <person name="Luo G."/>
        </authorList>
    </citation>
    <scope>NUCLEOTIDE SEQUENCE [LARGE SCALE GENOMIC DNA]</scope>
    <source>
        <strain evidence="1 2">AF14-18</strain>
    </source>
</reference>
<proteinExistence type="predicted"/>
<name>A0A412Z2G7_9FIRM</name>
<dbReference type="Pfam" id="PF01244">
    <property type="entry name" value="Peptidase_M19"/>
    <property type="match status" value="1"/>
</dbReference>
<dbReference type="PANTHER" id="PTHR10443:SF12">
    <property type="entry name" value="DIPEPTIDASE"/>
    <property type="match status" value="1"/>
</dbReference>
<evidence type="ECO:0000313" key="1">
    <source>
        <dbReference type="EMBL" id="RGV74188.1"/>
    </source>
</evidence>
<dbReference type="PANTHER" id="PTHR10443">
    <property type="entry name" value="MICROSOMAL DIPEPTIDASE"/>
    <property type="match status" value="1"/>
</dbReference>
<dbReference type="GO" id="GO:0006508">
    <property type="term" value="P:proteolysis"/>
    <property type="evidence" value="ECO:0007669"/>
    <property type="project" value="InterPro"/>
</dbReference>